<keyword evidence="8" id="KW-1185">Reference proteome</keyword>
<accession>A0A7H2BG20</accession>
<dbReference type="InterPro" id="IPR015424">
    <property type="entry name" value="PyrdxlP-dep_Trfase"/>
</dbReference>
<dbReference type="GO" id="GO:0030170">
    <property type="term" value="F:pyridoxal phosphate binding"/>
    <property type="evidence" value="ECO:0007669"/>
    <property type="project" value="InterPro"/>
</dbReference>
<dbReference type="FunFam" id="3.40.640.10:FF:000033">
    <property type="entry name" value="Aspartate aminotransferase"/>
    <property type="match status" value="1"/>
</dbReference>
<dbReference type="PANTHER" id="PTHR43807:SF20">
    <property type="entry name" value="FI04487P"/>
    <property type="match status" value="1"/>
</dbReference>
<dbReference type="GO" id="GO:0016212">
    <property type="term" value="F:kynurenine-oxoglutarate transaminase activity"/>
    <property type="evidence" value="ECO:0007669"/>
    <property type="project" value="TreeGrafter"/>
</dbReference>
<evidence type="ECO:0000256" key="2">
    <source>
        <dbReference type="ARBA" id="ARBA00007441"/>
    </source>
</evidence>
<evidence type="ECO:0000313" key="7">
    <source>
        <dbReference type="EMBL" id="QNV38616.1"/>
    </source>
</evidence>
<dbReference type="Gene3D" id="3.40.640.10">
    <property type="entry name" value="Type I PLP-dependent aspartate aminotransferase-like (Major domain)"/>
    <property type="match status" value="1"/>
</dbReference>
<comment type="similarity">
    <text evidence="2">Belongs to the class-I pyridoxal-phosphate-dependent aminotransferase family.</text>
</comment>
<dbReference type="PANTHER" id="PTHR43807">
    <property type="entry name" value="FI04487P"/>
    <property type="match status" value="1"/>
</dbReference>
<gene>
    <name evidence="7" type="ORF">IDM49_05010</name>
</gene>
<dbReference type="RefSeq" id="WP_190725238.1">
    <property type="nucleotide sequence ID" value="NZ_CP061539.1"/>
</dbReference>
<dbReference type="InterPro" id="IPR051326">
    <property type="entry name" value="Kynurenine-oxoglutarate_AT"/>
</dbReference>
<dbReference type="Proteomes" id="UP000516404">
    <property type="component" value="Chromosome"/>
</dbReference>
<sequence length="399" mass="43107">MIFPYEHVGRATGLLSATGQQTSTIFEEMSALAHQYDAINLGQGFPDTDGPSAMLQAAQDAIAEGKNQYATIAGDEALRKAVATHQHRFYNDSLSTDCVLITAGASEAIASAVAAFVRPGDEVIVFEPFYDIYPAAIAQAGAVIKTVPLVPPTFDPDLDALENAFSQRTRMVIFNDPHNPTGTVFSPQTKHKIAQLAAEHDALILQDGVYEHLTFDHQKFSPIFLIPEAKDRTLFVSAISKTFSATGWRIGWVTGPQRLISALKIVKGYFSHSAAAPLQVGAAAALNSPASFYDGLKVAYQQQRDILLHGLDNTAWKLQKPQGTFFAVADATDLLEKMGAKDAVELATVLPREAGVAVVPLTAFATKNYKPAVSTWVRFAFCKRPEVLDAAVDRLKTLG</sequence>
<protein>
    <submittedName>
        <fullName evidence="7">Aminotransferase class I/II-fold pyridoxal phosphate-dependent enzyme</fullName>
    </submittedName>
</protein>
<dbReference type="Gene3D" id="3.90.1150.10">
    <property type="entry name" value="Aspartate Aminotransferase, domain 1"/>
    <property type="match status" value="1"/>
</dbReference>
<evidence type="ECO:0000256" key="5">
    <source>
        <dbReference type="ARBA" id="ARBA00022898"/>
    </source>
</evidence>
<dbReference type="AlphaFoldDB" id="A0A7H2BG20"/>
<evidence type="ECO:0000256" key="3">
    <source>
        <dbReference type="ARBA" id="ARBA00022576"/>
    </source>
</evidence>
<dbReference type="CDD" id="cd00609">
    <property type="entry name" value="AAT_like"/>
    <property type="match status" value="1"/>
</dbReference>
<reference evidence="7 8" key="1">
    <citation type="submission" date="2020-09" db="EMBL/GenBank/DDBJ databases">
        <title>Investigation of environmental microbes.</title>
        <authorList>
            <person name="Ou Y."/>
            <person name="Kang Q."/>
        </authorList>
    </citation>
    <scope>NUCLEOTIDE SEQUENCE [LARGE SCALE GENOMIC DNA]</scope>
    <source>
        <strain evidence="7 8">KJZ-14</strain>
    </source>
</reference>
<comment type="cofactor">
    <cofactor evidence="1">
        <name>pyridoxal 5'-phosphate</name>
        <dbReference type="ChEBI" id="CHEBI:597326"/>
    </cofactor>
</comment>
<evidence type="ECO:0000313" key="8">
    <source>
        <dbReference type="Proteomes" id="UP000516404"/>
    </source>
</evidence>
<keyword evidence="5" id="KW-0663">Pyridoxal phosphate</keyword>
<evidence type="ECO:0000256" key="4">
    <source>
        <dbReference type="ARBA" id="ARBA00022679"/>
    </source>
</evidence>
<dbReference type="GeneID" id="96623587"/>
<dbReference type="InterPro" id="IPR015421">
    <property type="entry name" value="PyrdxlP-dep_Trfase_major"/>
</dbReference>
<dbReference type="InterPro" id="IPR015422">
    <property type="entry name" value="PyrdxlP-dep_Trfase_small"/>
</dbReference>
<evidence type="ECO:0000259" key="6">
    <source>
        <dbReference type="Pfam" id="PF00155"/>
    </source>
</evidence>
<feature type="domain" description="Aminotransferase class I/classII large" evidence="6">
    <location>
        <begin position="37"/>
        <end position="395"/>
    </location>
</feature>
<evidence type="ECO:0000256" key="1">
    <source>
        <dbReference type="ARBA" id="ARBA00001933"/>
    </source>
</evidence>
<dbReference type="SUPFAM" id="SSF53383">
    <property type="entry name" value="PLP-dependent transferases"/>
    <property type="match status" value="1"/>
</dbReference>
<proteinExistence type="inferred from homology"/>
<name>A0A7H2BG20_9MICC</name>
<keyword evidence="3 7" id="KW-0032">Aminotransferase</keyword>
<dbReference type="EMBL" id="CP061539">
    <property type="protein sequence ID" value="QNV38616.1"/>
    <property type="molecule type" value="Genomic_DNA"/>
</dbReference>
<dbReference type="GO" id="GO:0005737">
    <property type="term" value="C:cytoplasm"/>
    <property type="evidence" value="ECO:0007669"/>
    <property type="project" value="TreeGrafter"/>
</dbReference>
<dbReference type="InterPro" id="IPR004839">
    <property type="entry name" value="Aminotransferase_I/II_large"/>
</dbReference>
<organism evidence="7 8">
    <name type="scientific">Rothia terrae</name>
    <dbReference type="NCBI Taxonomy" id="396015"/>
    <lineage>
        <taxon>Bacteria</taxon>
        <taxon>Bacillati</taxon>
        <taxon>Actinomycetota</taxon>
        <taxon>Actinomycetes</taxon>
        <taxon>Micrococcales</taxon>
        <taxon>Micrococcaceae</taxon>
        <taxon>Rothia</taxon>
    </lineage>
</organism>
<dbReference type="KEGG" id="rter:IDM49_05010"/>
<dbReference type="Pfam" id="PF00155">
    <property type="entry name" value="Aminotran_1_2"/>
    <property type="match status" value="1"/>
</dbReference>
<keyword evidence="4 7" id="KW-0808">Transferase</keyword>